<dbReference type="Pfam" id="PF14223">
    <property type="entry name" value="Retrotran_gag_2"/>
    <property type="match status" value="1"/>
</dbReference>
<accession>A0A803Q9F2</accession>
<feature type="region of interest" description="Disordered" evidence="1">
    <location>
        <begin position="246"/>
        <end position="279"/>
    </location>
</feature>
<dbReference type="Gene3D" id="3.60.20.10">
    <property type="entry name" value="Glutamine Phosphoribosylpyrophosphate, subunit 1, domain 1"/>
    <property type="match status" value="1"/>
</dbReference>
<name>A0A803Q9F2_CANSA</name>
<dbReference type="PANTHER" id="PTHR47481:SF31">
    <property type="entry name" value="OS01G0873500 PROTEIN"/>
    <property type="match status" value="1"/>
</dbReference>
<proteinExistence type="predicted"/>
<protein>
    <submittedName>
        <fullName evidence="4">Uncharacterized protein</fullName>
    </submittedName>
</protein>
<dbReference type="AlphaFoldDB" id="A0A803Q9F2"/>
<evidence type="ECO:0000313" key="4">
    <source>
        <dbReference type="EnsemblPlants" id="cds.evm.model.08.1671"/>
    </source>
</evidence>
<dbReference type="PANTHER" id="PTHR47481">
    <property type="match status" value="1"/>
</dbReference>
<feature type="domain" description="Retrovirus-related Pol polyprotein from transposon TNT 1-94-like beta-barrel" evidence="3">
    <location>
        <begin position="349"/>
        <end position="428"/>
    </location>
</feature>
<dbReference type="Gramene" id="evm.model.08.1671">
    <property type="protein sequence ID" value="cds.evm.model.08.1671"/>
    <property type="gene ID" value="evm.TU.08.1671"/>
</dbReference>
<dbReference type="Proteomes" id="UP000596661">
    <property type="component" value="Chromosome 8"/>
</dbReference>
<evidence type="ECO:0000259" key="2">
    <source>
        <dbReference type="Pfam" id="PF00310"/>
    </source>
</evidence>
<keyword evidence="5" id="KW-1185">Reference proteome</keyword>
<reference evidence="4" key="1">
    <citation type="submission" date="2018-11" db="EMBL/GenBank/DDBJ databases">
        <authorList>
            <person name="Grassa J C."/>
        </authorList>
    </citation>
    <scope>NUCLEOTIDE SEQUENCE [LARGE SCALE GENOMIC DNA]</scope>
</reference>
<evidence type="ECO:0000259" key="3">
    <source>
        <dbReference type="Pfam" id="PF22936"/>
    </source>
</evidence>
<sequence>MASYERFFVPDLVSIWCYSLPLVTFLNPFSHSLTSSLTIKLDRTNFLAWKSQVLPTVIGHELDEILLTDQSPPRSLLNGNPNPAYQQWRKKDQLLLSWLRSSMTEGILGTVASYNSSNGVWKALEQKFSSQSKARLLQLKSQLSNLHKGNLSISDYVDKIKILCDSPVVAGHPISDFDLVLHLLNGLGPEFDSVVSGITSRSDNLSLEEVQALLMSHETRLERHTTMMDLSTKMAANLTFGSRNGGYRQYTNNGTGTPTDSFSRMSTKNHNPSLYSRSQNPNRPLCQVCMRYGHTAPTCHYRFDKNWVTPKSVIGNPSPQAHLTENVIDYDPTAFVAQTIPDFGDDQNWYVDTGATHHISYSEAPLDTITPYSSQESVAVGDGKKLVISHIGKAFIPSKHYSPLSLNSVLHVPSITKNLVSVSKLTNDNNVFLEFHKTCCFVKDKQAGAVLVKGTLKDGLYLLGDEGSSLSGTSIQCHLIESSGFSQSQQCIYQSCTQTCVQESCNSSHINKTTDSTFCFQPTAAVYHSNLSTDINLWHFSGRSAASREILLYASSQMRFLNRTSESKRFPDHYEEEIRREPPAVPAVYMAHTLSPMALRSRSCGLPRAPAQSITSPFSCTIASKDVGFELPPLGEYAVGMFFLPTSETRREESKNIFRKVAESLGHTFLGWRLVPTDNSGLGNSALMMEPVIEQVFLSPSTKGLS</sequence>
<dbReference type="InterPro" id="IPR054722">
    <property type="entry name" value="PolX-like_BBD"/>
</dbReference>
<dbReference type="Pfam" id="PF22936">
    <property type="entry name" value="Pol_BBD"/>
    <property type="match status" value="1"/>
</dbReference>
<dbReference type="InterPro" id="IPR029055">
    <property type="entry name" value="Ntn_hydrolases_N"/>
</dbReference>
<dbReference type="Pfam" id="PF00310">
    <property type="entry name" value="GATase_2"/>
    <property type="match status" value="1"/>
</dbReference>
<feature type="compositionally biased region" description="Polar residues" evidence="1">
    <location>
        <begin position="249"/>
        <end position="279"/>
    </location>
</feature>
<dbReference type="InterPro" id="IPR017932">
    <property type="entry name" value="GATase_2_dom"/>
</dbReference>
<evidence type="ECO:0000313" key="5">
    <source>
        <dbReference type="Proteomes" id="UP000596661"/>
    </source>
</evidence>
<dbReference type="SUPFAM" id="SSF56235">
    <property type="entry name" value="N-terminal nucleophile aminohydrolases (Ntn hydrolases)"/>
    <property type="match status" value="1"/>
</dbReference>
<evidence type="ECO:0000256" key="1">
    <source>
        <dbReference type="SAM" id="MobiDB-lite"/>
    </source>
</evidence>
<organism evidence="4 5">
    <name type="scientific">Cannabis sativa</name>
    <name type="common">Hemp</name>
    <name type="synonym">Marijuana</name>
    <dbReference type="NCBI Taxonomy" id="3483"/>
    <lineage>
        <taxon>Eukaryota</taxon>
        <taxon>Viridiplantae</taxon>
        <taxon>Streptophyta</taxon>
        <taxon>Embryophyta</taxon>
        <taxon>Tracheophyta</taxon>
        <taxon>Spermatophyta</taxon>
        <taxon>Magnoliopsida</taxon>
        <taxon>eudicotyledons</taxon>
        <taxon>Gunneridae</taxon>
        <taxon>Pentapetalae</taxon>
        <taxon>rosids</taxon>
        <taxon>fabids</taxon>
        <taxon>Rosales</taxon>
        <taxon>Cannabaceae</taxon>
        <taxon>Cannabis</taxon>
    </lineage>
</organism>
<dbReference type="EnsemblPlants" id="evm.model.08.1671">
    <property type="protein sequence ID" value="cds.evm.model.08.1671"/>
    <property type="gene ID" value="evm.TU.08.1671"/>
</dbReference>
<dbReference type="EMBL" id="UZAU01000716">
    <property type="status" value="NOT_ANNOTATED_CDS"/>
    <property type="molecule type" value="Genomic_DNA"/>
</dbReference>
<reference evidence="4" key="2">
    <citation type="submission" date="2021-03" db="UniProtKB">
        <authorList>
            <consortium name="EnsemblPlants"/>
        </authorList>
    </citation>
    <scope>IDENTIFICATION</scope>
</reference>
<feature type="domain" description="Glutamine amidotransferase type-2" evidence="2">
    <location>
        <begin position="624"/>
        <end position="701"/>
    </location>
</feature>